<evidence type="ECO:0000256" key="1">
    <source>
        <dbReference type="ARBA" id="ARBA00023015"/>
    </source>
</evidence>
<dbReference type="OrthoDB" id="9816344at2"/>
<dbReference type="GO" id="GO:0043565">
    <property type="term" value="F:sequence-specific DNA binding"/>
    <property type="evidence" value="ECO:0007669"/>
    <property type="project" value="InterPro"/>
</dbReference>
<dbReference type="PROSITE" id="PS00041">
    <property type="entry name" value="HTH_ARAC_FAMILY_1"/>
    <property type="match status" value="1"/>
</dbReference>
<dbReference type="InterPro" id="IPR018060">
    <property type="entry name" value="HTH_AraC"/>
</dbReference>
<proteinExistence type="predicted"/>
<dbReference type="InterPro" id="IPR009057">
    <property type="entry name" value="Homeodomain-like_sf"/>
</dbReference>
<dbReference type="PRINTS" id="PR00032">
    <property type="entry name" value="HTHARAC"/>
</dbReference>
<evidence type="ECO:0000313" key="5">
    <source>
        <dbReference type="EMBL" id="RAR78347.1"/>
    </source>
</evidence>
<accession>A0A328Z6E9</accession>
<evidence type="ECO:0000256" key="3">
    <source>
        <dbReference type="ARBA" id="ARBA00023163"/>
    </source>
</evidence>
<sequence>MDAPASCAAAPCANTAQLTPPAWPGPPMGRFRLAPSGATQLGPVAVDTLTLWTGGACEVEMRCDGLRHGWRRTSGMVDLLPAGTVVSDVRWSGDAMHCTWLHLHGALTPRHEGMPGMPGVPARTGVQDPHITDLLQRLEAQALAAMPLGAAYVQALALTLATYLRGRYAEGPRCGWHGAEPRVQWERLRAYIDEHIGQTVSVAEMARTIGYSTNHFARLFRRSFQKSPHQYVIDRRIERARHLLLDPDRPIAEIAAECGFATQAHLSSAFRRRLGLTPGEFRAGRN</sequence>
<keyword evidence="2" id="KW-0238">DNA-binding</keyword>
<dbReference type="PROSITE" id="PS01124">
    <property type="entry name" value="HTH_ARAC_FAMILY_2"/>
    <property type="match status" value="1"/>
</dbReference>
<dbReference type="SUPFAM" id="SSF46689">
    <property type="entry name" value="Homeodomain-like"/>
    <property type="match status" value="2"/>
</dbReference>
<dbReference type="PANTHER" id="PTHR46796:SF6">
    <property type="entry name" value="ARAC SUBFAMILY"/>
    <property type="match status" value="1"/>
</dbReference>
<dbReference type="AlphaFoldDB" id="A0A328Z6E9"/>
<evidence type="ECO:0000259" key="4">
    <source>
        <dbReference type="PROSITE" id="PS01124"/>
    </source>
</evidence>
<keyword evidence="1" id="KW-0805">Transcription regulation</keyword>
<dbReference type="SMART" id="SM00342">
    <property type="entry name" value="HTH_ARAC"/>
    <property type="match status" value="1"/>
</dbReference>
<dbReference type="InterPro" id="IPR050204">
    <property type="entry name" value="AraC_XylS_family_regulators"/>
</dbReference>
<dbReference type="Gene3D" id="1.10.10.60">
    <property type="entry name" value="Homeodomain-like"/>
    <property type="match status" value="2"/>
</dbReference>
<dbReference type="InterPro" id="IPR020449">
    <property type="entry name" value="Tscrpt_reg_AraC-type_HTH"/>
</dbReference>
<dbReference type="GO" id="GO:0003700">
    <property type="term" value="F:DNA-binding transcription factor activity"/>
    <property type="evidence" value="ECO:0007669"/>
    <property type="project" value="InterPro"/>
</dbReference>
<dbReference type="Proteomes" id="UP000248856">
    <property type="component" value="Unassembled WGS sequence"/>
</dbReference>
<dbReference type="Pfam" id="PF12833">
    <property type="entry name" value="HTH_18"/>
    <property type="match status" value="1"/>
</dbReference>
<comment type="caution">
    <text evidence="5">The sequence shown here is derived from an EMBL/GenBank/DDBJ whole genome shotgun (WGS) entry which is preliminary data.</text>
</comment>
<dbReference type="EMBL" id="QLTA01000031">
    <property type="protein sequence ID" value="RAR78347.1"/>
    <property type="molecule type" value="Genomic_DNA"/>
</dbReference>
<name>A0A328Z6E9_9BURK</name>
<evidence type="ECO:0000256" key="2">
    <source>
        <dbReference type="ARBA" id="ARBA00023125"/>
    </source>
</evidence>
<dbReference type="RefSeq" id="WP_111878651.1">
    <property type="nucleotide sequence ID" value="NZ_CBCSGC010000149.1"/>
</dbReference>
<gene>
    <name evidence="5" type="ORF">AX018_103131</name>
</gene>
<protein>
    <submittedName>
        <fullName evidence="5">AraC family transcriptional regulator</fullName>
    </submittedName>
</protein>
<dbReference type="InterPro" id="IPR018062">
    <property type="entry name" value="HTH_AraC-typ_CS"/>
</dbReference>
<keyword evidence="6" id="KW-1185">Reference proteome</keyword>
<organism evidence="5 6">
    <name type="scientific">Paracidovorax anthurii</name>
    <dbReference type="NCBI Taxonomy" id="78229"/>
    <lineage>
        <taxon>Bacteria</taxon>
        <taxon>Pseudomonadati</taxon>
        <taxon>Pseudomonadota</taxon>
        <taxon>Betaproteobacteria</taxon>
        <taxon>Burkholderiales</taxon>
        <taxon>Comamonadaceae</taxon>
        <taxon>Paracidovorax</taxon>
    </lineage>
</organism>
<dbReference type="PANTHER" id="PTHR46796">
    <property type="entry name" value="HTH-TYPE TRANSCRIPTIONAL ACTIVATOR RHAS-RELATED"/>
    <property type="match status" value="1"/>
</dbReference>
<keyword evidence="3" id="KW-0804">Transcription</keyword>
<reference evidence="5 6" key="1">
    <citation type="submission" date="2018-06" db="EMBL/GenBank/DDBJ databases">
        <title>Genomic Encyclopedia of Archaeal and Bacterial Type Strains, Phase II (KMG-II): from individual species to whole genera.</title>
        <authorList>
            <person name="Goeker M."/>
        </authorList>
    </citation>
    <scope>NUCLEOTIDE SEQUENCE [LARGE SCALE GENOMIC DNA]</scope>
    <source>
        <strain evidence="5 6">CFPB 3232</strain>
    </source>
</reference>
<evidence type="ECO:0000313" key="6">
    <source>
        <dbReference type="Proteomes" id="UP000248856"/>
    </source>
</evidence>
<feature type="domain" description="HTH araC/xylS-type" evidence="4">
    <location>
        <begin position="186"/>
        <end position="284"/>
    </location>
</feature>